<reference evidence="2" key="3">
    <citation type="submission" date="2023-04" db="EMBL/GenBank/DDBJ databases">
        <title>Uncovering the Secrets of Slow-Growing Bacteria in Tropical Savanna Soil through Cultivation and Genomic Analysis.</title>
        <authorList>
            <person name="Goncalves O.S."/>
            <person name="Santana M.F."/>
        </authorList>
    </citation>
    <scope>NUCLEOTIDE SEQUENCE</scope>
    <source>
        <strain evidence="2">ANTI</strain>
    </source>
</reference>
<dbReference type="AlphaFoldDB" id="A0AAJ3J4J3"/>
<reference evidence="4" key="1">
    <citation type="submission" date="2016-05" db="EMBL/GenBank/DDBJ databases">
        <title>Whole genome shotgun sequencing of cultured foodborne pathogen.</title>
        <authorList>
            <person name="Zheng J."/>
            <person name="Timme R."/>
            <person name="Allard M."/>
            <person name="Strain E."/>
            <person name="Luo Y."/>
            <person name="Brown E."/>
        </authorList>
    </citation>
    <scope>NUCLEOTIDE SEQUENCE [LARGE SCALE GENOMIC DNA]</scope>
    <source>
        <strain evidence="4">CFSAN034343</strain>
    </source>
</reference>
<accession>A0AAJ3J4J3</accession>
<evidence type="ECO:0000313" key="2">
    <source>
        <dbReference type="EMBL" id="MDH2331517.1"/>
    </source>
</evidence>
<dbReference type="Proteomes" id="UP000094974">
    <property type="component" value="Unassembled WGS sequence"/>
</dbReference>
<evidence type="ECO:0000313" key="5">
    <source>
        <dbReference type="Proteomes" id="UP001229409"/>
    </source>
</evidence>
<dbReference type="GO" id="GO:0016491">
    <property type="term" value="F:oxidoreductase activity"/>
    <property type="evidence" value="ECO:0007669"/>
    <property type="project" value="InterPro"/>
</dbReference>
<dbReference type="InterPro" id="IPR009799">
    <property type="entry name" value="EthD_dom"/>
</dbReference>
<dbReference type="Pfam" id="PF07110">
    <property type="entry name" value="EthD"/>
    <property type="match status" value="1"/>
</dbReference>
<dbReference type="NCBIfam" id="TIGR02118">
    <property type="entry name" value="EthD family reductase"/>
    <property type="match status" value="1"/>
</dbReference>
<reference evidence="3" key="2">
    <citation type="submission" date="2016-05" db="EMBL/GenBank/DDBJ databases">
        <authorList>
            <person name="Zheng J."/>
            <person name="Timme R."/>
            <person name="Allard M."/>
            <person name="Strain E."/>
            <person name="Luo Y."/>
            <person name="Brown E."/>
        </authorList>
    </citation>
    <scope>NUCLEOTIDE SEQUENCE</scope>
    <source>
        <strain evidence="3">CFSAN034343</strain>
    </source>
</reference>
<sequence>MESIKELNVYPEKGHSIMFVFRRKPGMSLEEFRYHYEFTHGALATKLPGLISYRQHPTRKPGKGDGAYVPDEAPYDAVSLYIFENAAVAEAAWVSPQGLLVDEDTLKFIDTETMISLPVIPRQVL</sequence>
<dbReference type="EMBL" id="LYND01000033">
    <property type="protein sequence ID" value="ODA11165.1"/>
    <property type="molecule type" value="Genomic_DNA"/>
</dbReference>
<dbReference type="Gene3D" id="3.30.70.100">
    <property type="match status" value="1"/>
</dbReference>
<comment type="caution">
    <text evidence="2">The sequence shown here is derived from an EMBL/GenBank/DDBJ whole genome shotgun (WGS) entry which is preliminary data.</text>
</comment>
<feature type="domain" description="EthD" evidence="1">
    <location>
        <begin position="24"/>
        <end position="111"/>
    </location>
</feature>
<dbReference type="SUPFAM" id="SSF54909">
    <property type="entry name" value="Dimeric alpha+beta barrel"/>
    <property type="match status" value="1"/>
</dbReference>
<proteinExistence type="predicted"/>
<name>A0AAJ3J4J3_PAEPO</name>
<dbReference type="Proteomes" id="UP001229409">
    <property type="component" value="Unassembled WGS sequence"/>
</dbReference>
<dbReference type="InterPro" id="IPR011008">
    <property type="entry name" value="Dimeric_a/b-barrel"/>
</dbReference>
<dbReference type="EMBL" id="JARVWT010000004">
    <property type="protein sequence ID" value="MDH2331517.1"/>
    <property type="molecule type" value="Genomic_DNA"/>
</dbReference>
<organism evidence="2 5">
    <name type="scientific">Paenibacillus polymyxa</name>
    <name type="common">Bacillus polymyxa</name>
    <dbReference type="NCBI Taxonomy" id="1406"/>
    <lineage>
        <taxon>Bacteria</taxon>
        <taxon>Bacillati</taxon>
        <taxon>Bacillota</taxon>
        <taxon>Bacilli</taxon>
        <taxon>Bacillales</taxon>
        <taxon>Paenibacillaceae</taxon>
        <taxon>Paenibacillus</taxon>
    </lineage>
</organism>
<evidence type="ECO:0000259" key="1">
    <source>
        <dbReference type="Pfam" id="PF07110"/>
    </source>
</evidence>
<dbReference type="RefSeq" id="WP_023988680.1">
    <property type="nucleotide sequence ID" value="NZ_CP011420.1"/>
</dbReference>
<keyword evidence="4" id="KW-1185">Reference proteome</keyword>
<protein>
    <submittedName>
        <fullName evidence="2">EthD domain-containing protein</fullName>
    </submittedName>
</protein>
<evidence type="ECO:0000313" key="3">
    <source>
        <dbReference type="EMBL" id="ODA11165.1"/>
    </source>
</evidence>
<gene>
    <name evidence="3" type="ORF">A7312_21260</name>
    <name evidence="2" type="ORF">QDS18_11590</name>
</gene>
<evidence type="ECO:0000313" key="4">
    <source>
        <dbReference type="Proteomes" id="UP000094974"/>
    </source>
</evidence>